<comment type="caution">
    <text evidence="8">The sequence shown here is derived from an EMBL/GenBank/DDBJ whole genome shotgun (WGS) entry which is preliminary data.</text>
</comment>
<dbReference type="PANTHER" id="PTHR39535:SF2">
    <property type="entry name" value="HTTM DOMAIN-CONTAINING PROTEIN"/>
    <property type="match status" value="1"/>
</dbReference>
<feature type="domain" description="HTTM-like" evidence="7">
    <location>
        <begin position="23"/>
        <end position="292"/>
    </location>
</feature>
<protein>
    <submittedName>
        <fullName evidence="8">HTTM domain-containing protein</fullName>
    </submittedName>
</protein>
<evidence type="ECO:0000259" key="7">
    <source>
        <dbReference type="SMART" id="SM00752"/>
    </source>
</evidence>
<keyword evidence="9" id="KW-1185">Reference proteome</keyword>
<dbReference type="SMART" id="SM00752">
    <property type="entry name" value="HTTM"/>
    <property type="match status" value="1"/>
</dbReference>
<accession>A0AAP3E7E0</accession>
<feature type="transmembrane region" description="Helical" evidence="6">
    <location>
        <begin position="341"/>
        <end position="362"/>
    </location>
</feature>
<evidence type="ECO:0000313" key="9">
    <source>
        <dbReference type="Proteomes" id="UP001321047"/>
    </source>
</evidence>
<evidence type="ECO:0000256" key="3">
    <source>
        <dbReference type="ARBA" id="ARBA00022989"/>
    </source>
</evidence>
<dbReference type="InterPro" id="IPR053934">
    <property type="entry name" value="HTTM_dom"/>
</dbReference>
<sequence length="531" mass="59738">MQRDVRSTLSALGARARGNLERSIGIDTRTLAVFRVFVGVLIVADVLARSRNFWYFYTDEGVVPRSHAMAVTSDTAFSFYHISTDPTVIAGLMVLQVLIAIQLIVGYRTRIATILSFLFVISLDYHNPFITSYADVLFRLLLFWAIFLPLGERWSIDAVHRERRSRAAIASIASGAILFQMVYMYFYNGYHKLQSDVWGTGEAAPLVLGLDDMTFFLAPVVRQFPTLLGIGGLVWFAILVISPLLIILVGRKRMALISIFAVGHLSFAITVRIGAFAYVALAGLLLFLQAEFWADSKAVAGHLGLDMGAVSRRVDRLEAVARSVPDVRITDESYVQMRKQLYSLSIAVIVLTVLLFSVGPYLPAGALVDSDSPHKQQIEQTANDYMIDQPDWTVFAPNPRTTDRYYVFVAQTEEGELLDVYNDRPLTFDRPDESLQTQYGTYRERFYMNSVRRASSASNTPTLLANHICQTYEDEHGITITNIDMYVVTEDVAMETIDDFENRERSSRFLHSHSCDGSEPERIPLPEGMRP</sequence>
<keyword evidence="2 6" id="KW-0812">Transmembrane</keyword>
<organism evidence="8 9">
    <name type="scientific">Natronosalvus hydrolyticus</name>
    <dbReference type="NCBI Taxonomy" id="2979988"/>
    <lineage>
        <taxon>Archaea</taxon>
        <taxon>Methanobacteriati</taxon>
        <taxon>Methanobacteriota</taxon>
        <taxon>Stenosarchaea group</taxon>
        <taxon>Halobacteria</taxon>
        <taxon>Halobacteriales</taxon>
        <taxon>Natrialbaceae</taxon>
        <taxon>Natronosalvus</taxon>
    </lineage>
</organism>
<feature type="transmembrane region" description="Helical" evidence="6">
    <location>
        <begin position="167"/>
        <end position="186"/>
    </location>
</feature>
<dbReference type="EMBL" id="JAOPJZ010000018">
    <property type="protein sequence ID" value="MCU4753521.1"/>
    <property type="molecule type" value="Genomic_DNA"/>
</dbReference>
<keyword evidence="4 6" id="KW-0472">Membrane</keyword>
<feature type="transmembrane region" description="Helical" evidence="6">
    <location>
        <begin position="136"/>
        <end position="155"/>
    </location>
</feature>
<name>A0AAP3E7E0_9EURY</name>
<dbReference type="AlphaFoldDB" id="A0AAP3E7E0"/>
<dbReference type="Proteomes" id="UP001321047">
    <property type="component" value="Unassembled WGS sequence"/>
</dbReference>
<feature type="transmembrane region" description="Helical" evidence="6">
    <location>
        <begin position="112"/>
        <end position="130"/>
    </location>
</feature>
<evidence type="ECO:0000256" key="4">
    <source>
        <dbReference type="ARBA" id="ARBA00023136"/>
    </source>
</evidence>
<proteinExistence type="predicted"/>
<evidence type="ECO:0000256" key="1">
    <source>
        <dbReference type="ARBA" id="ARBA00004127"/>
    </source>
</evidence>
<evidence type="ECO:0000256" key="6">
    <source>
        <dbReference type="SAM" id="Phobius"/>
    </source>
</evidence>
<dbReference type="InterPro" id="IPR052964">
    <property type="entry name" value="Sporulation_signal_mat"/>
</dbReference>
<evidence type="ECO:0000313" key="8">
    <source>
        <dbReference type="EMBL" id="MCU4753521.1"/>
    </source>
</evidence>
<gene>
    <name evidence="8" type="ORF">OB919_16270</name>
</gene>
<dbReference type="GO" id="GO:0012505">
    <property type="term" value="C:endomembrane system"/>
    <property type="evidence" value="ECO:0007669"/>
    <property type="project" value="UniProtKB-SubCell"/>
</dbReference>
<dbReference type="InterPro" id="IPR011020">
    <property type="entry name" value="HTTM-like"/>
</dbReference>
<feature type="region of interest" description="Disordered" evidence="5">
    <location>
        <begin position="508"/>
        <end position="531"/>
    </location>
</feature>
<feature type="transmembrane region" description="Helical" evidence="6">
    <location>
        <begin position="255"/>
        <end position="288"/>
    </location>
</feature>
<evidence type="ECO:0000256" key="2">
    <source>
        <dbReference type="ARBA" id="ARBA00022692"/>
    </source>
</evidence>
<comment type="subcellular location">
    <subcellularLocation>
        <location evidence="1">Endomembrane system</location>
        <topology evidence="1">Multi-pass membrane protein</topology>
    </subcellularLocation>
</comment>
<evidence type="ECO:0000256" key="5">
    <source>
        <dbReference type="SAM" id="MobiDB-lite"/>
    </source>
</evidence>
<feature type="transmembrane region" description="Helical" evidence="6">
    <location>
        <begin position="87"/>
        <end position="105"/>
    </location>
</feature>
<dbReference type="PANTHER" id="PTHR39535">
    <property type="entry name" value="SPORULATION-DELAYING PROTEIN SDPB"/>
    <property type="match status" value="1"/>
</dbReference>
<reference evidence="8 9" key="1">
    <citation type="submission" date="2022-09" db="EMBL/GenBank/DDBJ databases">
        <title>Enrichment on poylsaccharides allowed isolation of novel metabolic and taxonomic groups of Haloarchaea.</title>
        <authorList>
            <person name="Sorokin D.Y."/>
            <person name="Elcheninov A.G."/>
            <person name="Khizhniak T.V."/>
            <person name="Kolganova T.V."/>
            <person name="Kublanov I.V."/>
        </authorList>
    </citation>
    <scope>NUCLEOTIDE SEQUENCE [LARGE SCALE GENOMIC DNA]</scope>
    <source>
        <strain evidence="8 9">AArc-curdl1</strain>
    </source>
</reference>
<keyword evidence="3 6" id="KW-1133">Transmembrane helix</keyword>
<feature type="transmembrane region" description="Helical" evidence="6">
    <location>
        <begin position="227"/>
        <end position="248"/>
    </location>
</feature>
<feature type="transmembrane region" description="Helical" evidence="6">
    <location>
        <begin position="30"/>
        <end position="48"/>
    </location>
</feature>
<dbReference type="RefSeq" id="WP_342809837.1">
    <property type="nucleotide sequence ID" value="NZ_JAOPJZ010000018.1"/>
</dbReference>
<dbReference type="Pfam" id="PF05090">
    <property type="entry name" value="HTTM"/>
    <property type="match status" value="1"/>
</dbReference>